<name>A0A6J8D0X1_MYTCO</name>
<dbReference type="Proteomes" id="UP000507470">
    <property type="component" value="Unassembled WGS sequence"/>
</dbReference>
<evidence type="ECO:0000256" key="1">
    <source>
        <dbReference type="SAM" id="Coils"/>
    </source>
</evidence>
<evidence type="ECO:0000259" key="2">
    <source>
        <dbReference type="Pfam" id="PF20720"/>
    </source>
</evidence>
<sequence>MFYKLMQAIGRLGGNNLLMEAQSAKHIVLDKSLTSLTTIRINENNIEEHKEMLDNLQVAVDKQKTIKDQHENRIQQLNDSLQKRVGEAQTQATELSDHKELIDKCTEEIVELRLECKYNKKLKEIDDQLVKHDEQLAKHDEQIATSSKDIEDMKKKQHDTVGTSRDTKALIDEDLREDTFVITKVVSDGLLLLKQNRVLLITGHAGTGKSRTGRHVLHMFCTGGTSYKCIKLNTLEEWEDMVSREDNVVVLLDDIFGETNCIYNEEKDTPSLDKVHAYVCKGNIKAIITIRDTVKRQCQGVFDNHRLFKFDSIDLSSDKYELSCIEKKTILEKYMKTVRQSEFIESKGFVNCNGDLILKSDEIWIIIQENPVKGFPLVV</sequence>
<dbReference type="OrthoDB" id="6092734at2759"/>
<keyword evidence="4" id="KW-1185">Reference proteome</keyword>
<dbReference type="SUPFAM" id="SSF52540">
    <property type="entry name" value="P-loop containing nucleoside triphosphate hydrolases"/>
    <property type="match status" value="2"/>
</dbReference>
<proteinExistence type="predicted"/>
<protein>
    <recommendedName>
        <fullName evidence="2">Novel STAND NTPase 3 domain-containing protein</fullName>
    </recommendedName>
</protein>
<gene>
    <name evidence="3" type="ORF">MCOR_35790</name>
</gene>
<dbReference type="EMBL" id="CACVKT020006453">
    <property type="protein sequence ID" value="CAC5401735.1"/>
    <property type="molecule type" value="Genomic_DNA"/>
</dbReference>
<accession>A0A6J8D0X1</accession>
<dbReference type="InterPro" id="IPR049050">
    <property type="entry name" value="nSTAND3"/>
</dbReference>
<reference evidence="3 4" key="1">
    <citation type="submission" date="2020-06" db="EMBL/GenBank/DDBJ databases">
        <authorList>
            <person name="Li R."/>
            <person name="Bekaert M."/>
        </authorList>
    </citation>
    <scope>NUCLEOTIDE SEQUENCE [LARGE SCALE GENOMIC DNA]</scope>
    <source>
        <strain evidence="4">wild</strain>
    </source>
</reference>
<keyword evidence="1" id="KW-0175">Coiled coil</keyword>
<feature type="coiled-coil region" evidence="1">
    <location>
        <begin position="39"/>
        <end position="156"/>
    </location>
</feature>
<dbReference type="InterPro" id="IPR027417">
    <property type="entry name" value="P-loop_NTPase"/>
</dbReference>
<organism evidence="3 4">
    <name type="scientific">Mytilus coruscus</name>
    <name type="common">Sea mussel</name>
    <dbReference type="NCBI Taxonomy" id="42192"/>
    <lineage>
        <taxon>Eukaryota</taxon>
        <taxon>Metazoa</taxon>
        <taxon>Spiralia</taxon>
        <taxon>Lophotrochozoa</taxon>
        <taxon>Mollusca</taxon>
        <taxon>Bivalvia</taxon>
        <taxon>Autobranchia</taxon>
        <taxon>Pteriomorphia</taxon>
        <taxon>Mytilida</taxon>
        <taxon>Mytiloidea</taxon>
        <taxon>Mytilidae</taxon>
        <taxon>Mytilinae</taxon>
        <taxon>Mytilus</taxon>
    </lineage>
</organism>
<dbReference type="AlphaFoldDB" id="A0A6J8D0X1"/>
<evidence type="ECO:0000313" key="3">
    <source>
        <dbReference type="EMBL" id="CAC5401735.1"/>
    </source>
</evidence>
<evidence type="ECO:0000313" key="4">
    <source>
        <dbReference type="Proteomes" id="UP000507470"/>
    </source>
</evidence>
<dbReference type="Pfam" id="PF20720">
    <property type="entry name" value="nSTAND3"/>
    <property type="match status" value="1"/>
</dbReference>
<feature type="domain" description="Novel STAND NTPase 3" evidence="2">
    <location>
        <begin position="180"/>
        <end position="336"/>
    </location>
</feature>